<feature type="region of interest" description="Disordered" evidence="1">
    <location>
        <begin position="92"/>
        <end position="139"/>
    </location>
</feature>
<organism evidence="3 4">
    <name type="scientific">Astrephomene gubernaculifera</name>
    <dbReference type="NCBI Taxonomy" id="47775"/>
    <lineage>
        <taxon>Eukaryota</taxon>
        <taxon>Viridiplantae</taxon>
        <taxon>Chlorophyta</taxon>
        <taxon>core chlorophytes</taxon>
        <taxon>Chlorophyceae</taxon>
        <taxon>CS clade</taxon>
        <taxon>Chlamydomonadales</taxon>
        <taxon>Astrephomenaceae</taxon>
        <taxon>Astrephomene</taxon>
    </lineage>
</organism>
<protein>
    <recommendedName>
        <fullName evidence="2">Rhodanese domain-containing protein</fullName>
    </recommendedName>
</protein>
<comment type="caution">
    <text evidence="3">The sequence shown here is derived from an EMBL/GenBank/DDBJ whole genome shotgun (WGS) entry which is preliminary data.</text>
</comment>
<feature type="domain" description="Rhodanese" evidence="2">
    <location>
        <begin position="140"/>
        <end position="189"/>
    </location>
</feature>
<dbReference type="Gene3D" id="3.40.250.10">
    <property type="entry name" value="Rhodanese-like domain"/>
    <property type="match status" value="1"/>
</dbReference>
<gene>
    <name evidence="3" type="ORF">Agub_g885</name>
</gene>
<accession>A0AAD3DGN5</accession>
<feature type="compositionally biased region" description="Polar residues" evidence="1">
    <location>
        <begin position="232"/>
        <end position="243"/>
    </location>
</feature>
<evidence type="ECO:0000259" key="2">
    <source>
        <dbReference type="PROSITE" id="PS50206"/>
    </source>
</evidence>
<sequence length="252" mass="26247">EALKILSGVGQVASKRLTIFDALAGRFTTVRLRGRNPACVACGSSPSITAASLPSYDYTAFTGQPADDGPPPELRLIDPRVRLQPADVARLLAASDDKKEETEKEKNIKKGKEDESECMGRETEEIRQKEEASSTSTSAPACRPLFLDVRPQAQYDVMALPGVVHVPYERLDERLPEILALCGGGSGSSSEGIAGASGAADVTAATTAANTTATTCTACDAAVPPHAEESMSPRNPTSTTSLPASAAGDGEV</sequence>
<dbReference type="AlphaFoldDB" id="A0AAD3DGN5"/>
<evidence type="ECO:0000256" key="1">
    <source>
        <dbReference type="SAM" id="MobiDB-lite"/>
    </source>
</evidence>
<dbReference type="InterPro" id="IPR036873">
    <property type="entry name" value="Rhodanese-like_dom_sf"/>
</dbReference>
<dbReference type="InterPro" id="IPR035985">
    <property type="entry name" value="Ubiquitin-activating_enz"/>
</dbReference>
<dbReference type="Proteomes" id="UP001054857">
    <property type="component" value="Unassembled WGS sequence"/>
</dbReference>
<dbReference type="PROSITE" id="PS50206">
    <property type="entry name" value="RHODANESE_3"/>
    <property type="match status" value="1"/>
</dbReference>
<proteinExistence type="predicted"/>
<feature type="non-terminal residue" evidence="3">
    <location>
        <position position="1"/>
    </location>
</feature>
<dbReference type="GO" id="GO:0008641">
    <property type="term" value="F:ubiquitin-like modifier activating enzyme activity"/>
    <property type="evidence" value="ECO:0007669"/>
    <property type="project" value="InterPro"/>
</dbReference>
<dbReference type="InterPro" id="IPR001763">
    <property type="entry name" value="Rhodanese-like_dom"/>
</dbReference>
<feature type="compositionally biased region" description="Basic and acidic residues" evidence="1">
    <location>
        <begin position="95"/>
        <end position="132"/>
    </location>
</feature>
<dbReference type="SUPFAM" id="SSF52821">
    <property type="entry name" value="Rhodanese/Cell cycle control phosphatase"/>
    <property type="match status" value="1"/>
</dbReference>
<evidence type="ECO:0000313" key="3">
    <source>
        <dbReference type="EMBL" id="GFR40343.1"/>
    </source>
</evidence>
<reference evidence="3 4" key="1">
    <citation type="journal article" date="2021" name="Sci. Rep.">
        <title>Genome sequencing of the multicellular alga Astrephomene provides insights into convergent evolution of germ-soma differentiation.</title>
        <authorList>
            <person name="Yamashita S."/>
            <person name="Yamamoto K."/>
            <person name="Matsuzaki R."/>
            <person name="Suzuki S."/>
            <person name="Yamaguchi H."/>
            <person name="Hirooka S."/>
            <person name="Minakuchi Y."/>
            <person name="Miyagishima S."/>
            <person name="Kawachi M."/>
            <person name="Toyoda A."/>
            <person name="Nozaki H."/>
        </authorList>
    </citation>
    <scope>NUCLEOTIDE SEQUENCE [LARGE SCALE GENOMIC DNA]</scope>
    <source>
        <strain evidence="3 4">NIES-4017</strain>
    </source>
</reference>
<feature type="non-terminal residue" evidence="3">
    <location>
        <position position="252"/>
    </location>
</feature>
<dbReference type="EMBL" id="BMAR01000001">
    <property type="protein sequence ID" value="GFR40343.1"/>
    <property type="molecule type" value="Genomic_DNA"/>
</dbReference>
<keyword evidence="4" id="KW-1185">Reference proteome</keyword>
<evidence type="ECO:0000313" key="4">
    <source>
        <dbReference type="Proteomes" id="UP001054857"/>
    </source>
</evidence>
<name>A0AAD3DGN5_9CHLO</name>
<feature type="region of interest" description="Disordered" evidence="1">
    <location>
        <begin position="224"/>
        <end position="252"/>
    </location>
</feature>
<dbReference type="SUPFAM" id="SSF69572">
    <property type="entry name" value="Activating enzymes of the ubiquitin-like proteins"/>
    <property type="match status" value="1"/>
</dbReference>